<sequence>MKQWMRSTMVVVMRGGLLLTTSLIQMLSQVCRILSKFPTDPFKDTHRLSFLLVFKIVMIDGYSSGRLSTVMISARTFRTRYQRQICDLAFSLGDAISSTLLPGFRLVTVLY</sequence>
<dbReference type="EMBL" id="JXTB01000213">
    <property type="protein sequence ID" value="PON52913.1"/>
    <property type="molecule type" value="Genomic_DNA"/>
</dbReference>
<evidence type="ECO:0000313" key="2">
    <source>
        <dbReference type="Proteomes" id="UP000237105"/>
    </source>
</evidence>
<keyword evidence="2" id="KW-1185">Reference proteome</keyword>
<gene>
    <name evidence="1" type="ORF">PanWU01x14_205960</name>
</gene>
<name>A0A2P5BVU5_PARAD</name>
<dbReference type="Proteomes" id="UP000237105">
    <property type="component" value="Unassembled WGS sequence"/>
</dbReference>
<accession>A0A2P5BVU5</accession>
<reference evidence="2" key="1">
    <citation type="submission" date="2016-06" db="EMBL/GenBank/DDBJ databases">
        <title>Parallel loss of symbiosis genes in relatives of nitrogen-fixing non-legume Parasponia.</title>
        <authorList>
            <person name="Van Velzen R."/>
            <person name="Holmer R."/>
            <person name="Bu F."/>
            <person name="Rutten L."/>
            <person name="Van Zeijl A."/>
            <person name="Liu W."/>
            <person name="Santuari L."/>
            <person name="Cao Q."/>
            <person name="Sharma T."/>
            <person name="Shen D."/>
            <person name="Roswanjaya Y."/>
            <person name="Wardhani T."/>
            <person name="Kalhor M.S."/>
            <person name="Jansen J."/>
            <person name="Van den Hoogen J."/>
            <person name="Gungor B."/>
            <person name="Hartog M."/>
            <person name="Hontelez J."/>
            <person name="Verver J."/>
            <person name="Yang W.-C."/>
            <person name="Schijlen E."/>
            <person name="Repin R."/>
            <person name="Schilthuizen M."/>
            <person name="Schranz E."/>
            <person name="Heidstra R."/>
            <person name="Miyata K."/>
            <person name="Fedorova E."/>
            <person name="Kohlen W."/>
            <person name="Bisseling T."/>
            <person name="Smit S."/>
            <person name="Geurts R."/>
        </authorList>
    </citation>
    <scope>NUCLEOTIDE SEQUENCE [LARGE SCALE GENOMIC DNA]</scope>
    <source>
        <strain evidence="2">cv. WU1-14</strain>
    </source>
</reference>
<evidence type="ECO:0000313" key="1">
    <source>
        <dbReference type="EMBL" id="PON52913.1"/>
    </source>
</evidence>
<proteinExistence type="predicted"/>
<feature type="non-terminal residue" evidence="1">
    <location>
        <position position="111"/>
    </location>
</feature>
<organism evidence="1 2">
    <name type="scientific">Parasponia andersonii</name>
    <name type="common">Sponia andersonii</name>
    <dbReference type="NCBI Taxonomy" id="3476"/>
    <lineage>
        <taxon>Eukaryota</taxon>
        <taxon>Viridiplantae</taxon>
        <taxon>Streptophyta</taxon>
        <taxon>Embryophyta</taxon>
        <taxon>Tracheophyta</taxon>
        <taxon>Spermatophyta</taxon>
        <taxon>Magnoliopsida</taxon>
        <taxon>eudicotyledons</taxon>
        <taxon>Gunneridae</taxon>
        <taxon>Pentapetalae</taxon>
        <taxon>rosids</taxon>
        <taxon>fabids</taxon>
        <taxon>Rosales</taxon>
        <taxon>Cannabaceae</taxon>
        <taxon>Parasponia</taxon>
    </lineage>
</organism>
<protein>
    <submittedName>
        <fullName evidence="1">Uncharacterized protein</fullName>
    </submittedName>
</protein>
<dbReference type="AlphaFoldDB" id="A0A2P5BVU5"/>
<comment type="caution">
    <text evidence="1">The sequence shown here is derived from an EMBL/GenBank/DDBJ whole genome shotgun (WGS) entry which is preliminary data.</text>
</comment>